<dbReference type="RefSeq" id="WP_180854537.1">
    <property type="nucleotide sequence ID" value="NZ_CP196982.1"/>
</dbReference>
<dbReference type="InterPro" id="IPR051909">
    <property type="entry name" value="MFP_Cation_Efflux"/>
</dbReference>
<dbReference type="SUPFAM" id="SSF111369">
    <property type="entry name" value="HlyD-like secretion proteins"/>
    <property type="match status" value="1"/>
</dbReference>
<keyword evidence="2" id="KW-0813">Transport</keyword>
<evidence type="ECO:0000259" key="3">
    <source>
        <dbReference type="Pfam" id="PF25973"/>
    </source>
</evidence>
<keyword evidence="6" id="KW-1185">Reference proteome</keyword>
<protein>
    <submittedName>
        <fullName evidence="5">Efflux RND transporter periplasmic adaptor subunit</fullName>
    </submittedName>
</protein>
<evidence type="ECO:0000313" key="5">
    <source>
        <dbReference type="EMBL" id="MDZ7514180.1"/>
    </source>
</evidence>
<dbReference type="Gene3D" id="2.40.50.100">
    <property type="match status" value="1"/>
</dbReference>
<name>A0ABU5MN38_9GAMM</name>
<dbReference type="NCBIfam" id="TIGR01730">
    <property type="entry name" value="RND_mfp"/>
    <property type="match status" value="1"/>
</dbReference>
<dbReference type="PANTHER" id="PTHR30097:SF4">
    <property type="entry name" value="SLR6042 PROTEIN"/>
    <property type="match status" value="1"/>
</dbReference>
<proteinExistence type="inferred from homology"/>
<comment type="similarity">
    <text evidence="1">Belongs to the membrane fusion protein (MFP) (TC 8.A.1) family.</text>
</comment>
<dbReference type="PANTHER" id="PTHR30097">
    <property type="entry name" value="CATION EFFLUX SYSTEM PROTEIN CUSB"/>
    <property type="match status" value="1"/>
</dbReference>
<evidence type="ECO:0000256" key="1">
    <source>
        <dbReference type="ARBA" id="ARBA00009477"/>
    </source>
</evidence>
<gene>
    <name evidence="5" type="ORF">U5F72_20465</name>
</gene>
<dbReference type="InterPro" id="IPR058649">
    <property type="entry name" value="CzcB_C"/>
</dbReference>
<feature type="domain" description="CzcB-like barrel-sandwich hybrid" evidence="3">
    <location>
        <begin position="96"/>
        <end position="232"/>
    </location>
</feature>
<dbReference type="InterPro" id="IPR006143">
    <property type="entry name" value="RND_pump_MFP"/>
</dbReference>
<accession>A0ABU5MN38</accession>
<evidence type="ECO:0000256" key="2">
    <source>
        <dbReference type="ARBA" id="ARBA00022448"/>
    </source>
</evidence>
<dbReference type="Proteomes" id="UP001290894">
    <property type="component" value="Unassembled WGS sequence"/>
</dbReference>
<dbReference type="Gene3D" id="2.40.420.20">
    <property type="match status" value="1"/>
</dbReference>
<dbReference type="Gene3D" id="1.10.287.470">
    <property type="entry name" value="Helix hairpin bin"/>
    <property type="match status" value="1"/>
</dbReference>
<feature type="domain" description="CzcB-like C-terminal circularly permuted SH3-like" evidence="4">
    <location>
        <begin position="319"/>
        <end position="378"/>
    </location>
</feature>
<evidence type="ECO:0000259" key="4">
    <source>
        <dbReference type="Pfam" id="PF25975"/>
    </source>
</evidence>
<dbReference type="EMBL" id="JAXUAC010000057">
    <property type="protein sequence ID" value="MDZ7514180.1"/>
    <property type="molecule type" value="Genomic_DNA"/>
</dbReference>
<comment type="caution">
    <text evidence="5">The sequence shown here is derived from an EMBL/GenBank/DDBJ whole genome shotgun (WGS) entry which is preliminary data.</text>
</comment>
<dbReference type="Gene3D" id="2.40.30.170">
    <property type="match status" value="1"/>
</dbReference>
<evidence type="ECO:0000313" key="6">
    <source>
        <dbReference type="Proteomes" id="UP001290894"/>
    </source>
</evidence>
<organism evidence="5 6">
    <name type="scientific">Stenotrophomonas muris</name>
    <dbReference type="NCBI Taxonomy" id="2963283"/>
    <lineage>
        <taxon>Bacteria</taxon>
        <taxon>Pseudomonadati</taxon>
        <taxon>Pseudomonadota</taxon>
        <taxon>Gammaproteobacteria</taxon>
        <taxon>Lysobacterales</taxon>
        <taxon>Lysobacteraceae</taxon>
        <taxon>Stenotrophomonas</taxon>
    </lineage>
</organism>
<dbReference type="InterPro" id="IPR058647">
    <property type="entry name" value="BSH_CzcB-like"/>
</dbReference>
<dbReference type="Pfam" id="PF25973">
    <property type="entry name" value="BSH_CzcB"/>
    <property type="match status" value="1"/>
</dbReference>
<reference evidence="5 6" key="1">
    <citation type="submission" date="2023-12" db="EMBL/GenBank/DDBJ databases">
        <title>'Antibacterial potential of Stenotrophomonas maltophilia cystic fibrosis isolates' (manuscript under preparation).</title>
        <authorList>
            <person name="Crisan C.V."/>
            <person name="Pettis M."/>
            <person name="Goldberg J.B."/>
        </authorList>
    </citation>
    <scope>NUCLEOTIDE SEQUENCE [LARGE SCALE GENOMIC DNA]</scope>
    <source>
        <strain evidence="5 6">CCV155</strain>
    </source>
</reference>
<sequence length="388" mass="38272">MKRNTPSVNTLGMLGVAALALGAGFGIARLSQSSSAPAPADAAPTAAEDNGGVQVVAIPDAYLGAAGIAVEAVTSADVAANIGAAGSVVAIPGGEAVVVSRAAGNVTEVLRQVGDKVAKGDVLARVASPDGARIAADLRVANAGLSLAQKNASRDQSLLAQGVLARQEAEASQAAYLSAQAEAQRAALVARTANVDGGGSVSVVSPIAGNISSSQATLGVFVEPQATLYRVTGSNGVEVQASVRAGDTSRIRSGDPATIVRSDGTVVSGKVRSVATAVGGLTRAATVVITPENAGAGLVVGDGVQVRLVASAGQSGGMSVPEEAVQNIDGKDVLFVRTEKGFNAQPVFVGVRSGGMAQILSGVSAGTRVATRNAFLVKAEMNKSGGDE</sequence>
<dbReference type="Pfam" id="PF25975">
    <property type="entry name" value="CzcB_C"/>
    <property type="match status" value="1"/>
</dbReference>